<evidence type="ECO:0000256" key="2">
    <source>
        <dbReference type="ARBA" id="ARBA00022603"/>
    </source>
</evidence>
<keyword evidence="3" id="KW-0808">Transferase</keyword>
<accession>A0AAW1SU97</accession>
<dbReference type="InterPro" id="IPR026113">
    <property type="entry name" value="METTL2/6/8-like"/>
</dbReference>
<proteinExistence type="inferred from homology"/>
<sequence>MSQPWWLAPPLHAPPAQQHPYPDTFRDKTDHFWDRFYRDNQRSFYKDRHYLGTEFPELSQGPCKLLEVGCGPGNTAYPLLESNPDMQVWACDTSEEAVGLFKAHPSPARARTSTWVADITKDDLREHAAQASMDFCTMIFVLSAIPQSSQPKALRNVVTMLKPGLGCLLFRDYAAGDYAQQRFLASAHQQQLGDGSFVRGDGTLAYYFSQEELRKLLEAAGLHEDMGFGGLYGRPDLQAEEEVLDVGGGLQIRCRCVSREHRNTLQHTGLMRWESSLVLARLLRSCPSLISGRRVLEVGSGASPLVSVAAQRAGARLIVSTDGSLPALTSLSKNLDLNASQVVIERARTRCLCWGDSAQLAALLREFPTGFDRILGADILYVAEAIPDLFVSVKALLALTPQALVVLAYMERRVHEAAILKAAAEAGLTRAPINEDVEDAWSTHAEGLYRLLCFQKMSVTS</sequence>
<dbReference type="InterPro" id="IPR029063">
    <property type="entry name" value="SAM-dependent_MTases_sf"/>
</dbReference>
<dbReference type="PANTHER" id="PTHR22809:SF5">
    <property type="entry name" value="TRNA N(3)-METHYLCYTIDINE METHYLTRANSFERASE METTL6"/>
    <property type="match status" value="1"/>
</dbReference>
<dbReference type="InterPro" id="IPR019410">
    <property type="entry name" value="Methyltransf_16"/>
</dbReference>
<dbReference type="PANTHER" id="PTHR22809">
    <property type="entry name" value="METHYLTRANSFERASE-RELATED"/>
    <property type="match status" value="1"/>
</dbReference>
<dbReference type="SUPFAM" id="SSF53335">
    <property type="entry name" value="S-adenosyl-L-methionine-dependent methyltransferases"/>
    <property type="match status" value="2"/>
</dbReference>
<dbReference type="CDD" id="cd02440">
    <property type="entry name" value="AdoMet_MTases"/>
    <property type="match status" value="1"/>
</dbReference>
<dbReference type="Pfam" id="PF13489">
    <property type="entry name" value="Methyltransf_23"/>
    <property type="match status" value="1"/>
</dbReference>
<dbReference type="GO" id="GO:0008757">
    <property type="term" value="F:S-adenosylmethionine-dependent methyltransferase activity"/>
    <property type="evidence" value="ECO:0007669"/>
    <property type="project" value="UniProtKB-ARBA"/>
</dbReference>
<dbReference type="GO" id="GO:0008173">
    <property type="term" value="F:RNA methyltransferase activity"/>
    <property type="evidence" value="ECO:0007669"/>
    <property type="project" value="UniProtKB-ARBA"/>
</dbReference>
<dbReference type="GO" id="GO:0032259">
    <property type="term" value="P:methylation"/>
    <property type="evidence" value="ECO:0007669"/>
    <property type="project" value="UniProtKB-KW"/>
</dbReference>
<organism evidence="4 5">
    <name type="scientific">Apatococcus fuscideae</name>
    <dbReference type="NCBI Taxonomy" id="2026836"/>
    <lineage>
        <taxon>Eukaryota</taxon>
        <taxon>Viridiplantae</taxon>
        <taxon>Chlorophyta</taxon>
        <taxon>core chlorophytes</taxon>
        <taxon>Trebouxiophyceae</taxon>
        <taxon>Chlorellales</taxon>
        <taxon>Chlorellaceae</taxon>
        <taxon>Apatococcus</taxon>
    </lineage>
</organism>
<dbReference type="Pfam" id="PF10294">
    <property type="entry name" value="Methyltransf_16"/>
    <property type="match status" value="1"/>
</dbReference>
<evidence type="ECO:0000256" key="1">
    <source>
        <dbReference type="ARBA" id="ARBA00009725"/>
    </source>
</evidence>
<dbReference type="Gene3D" id="3.40.50.150">
    <property type="entry name" value="Vaccinia Virus protein VP39"/>
    <property type="match status" value="2"/>
</dbReference>
<dbReference type="Proteomes" id="UP001485043">
    <property type="component" value="Unassembled WGS sequence"/>
</dbReference>
<name>A0AAW1SU97_9CHLO</name>
<evidence type="ECO:0008006" key="6">
    <source>
        <dbReference type="Google" id="ProtNLM"/>
    </source>
</evidence>
<dbReference type="EMBL" id="JALJOV010000977">
    <property type="protein sequence ID" value="KAK9857220.1"/>
    <property type="molecule type" value="Genomic_DNA"/>
</dbReference>
<comment type="similarity">
    <text evidence="1">Belongs to the methyltransferase superfamily. METL family.</text>
</comment>
<evidence type="ECO:0000313" key="5">
    <source>
        <dbReference type="Proteomes" id="UP001485043"/>
    </source>
</evidence>
<gene>
    <name evidence="4" type="ORF">WJX84_003389</name>
</gene>
<dbReference type="AlphaFoldDB" id="A0AAW1SU97"/>
<keyword evidence="5" id="KW-1185">Reference proteome</keyword>
<evidence type="ECO:0000256" key="3">
    <source>
        <dbReference type="ARBA" id="ARBA00022679"/>
    </source>
</evidence>
<keyword evidence="2" id="KW-0489">Methyltransferase</keyword>
<reference evidence="4 5" key="1">
    <citation type="journal article" date="2024" name="Nat. Commun.">
        <title>Phylogenomics reveals the evolutionary origins of lichenization in chlorophyte algae.</title>
        <authorList>
            <person name="Puginier C."/>
            <person name="Libourel C."/>
            <person name="Otte J."/>
            <person name="Skaloud P."/>
            <person name="Haon M."/>
            <person name="Grisel S."/>
            <person name="Petersen M."/>
            <person name="Berrin J.G."/>
            <person name="Delaux P.M."/>
            <person name="Dal Grande F."/>
            <person name="Keller J."/>
        </authorList>
    </citation>
    <scope>NUCLEOTIDE SEQUENCE [LARGE SCALE GENOMIC DNA]</scope>
    <source>
        <strain evidence="4 5">SAG 2523</strain>
    </source>
</reference>
<comment type="caution">
    <text evidence="4">The sequence shown here is derived from an EMBL/GenBank/DDBJ whole genome shotgun (WGS) entry which is preliminary data.</text>
</comment>
<evidence type="ECO:0000313" key="4">
    <source>
        <dbReference type="EMBL" id="KAK9857220.1"/>
    </source>
</evidence>
<protein>
    <recommendedName>
        <fullName evidence="6">S-adenosyl-L-methionine-dependent methyltransferase</fullName>
    </recommendedName>
</protein>